<dbReference type="Gene3D" id="3.40.50.300">
    <property type="entry name" value="P-loop containing nucleotide triphosphate hydrolases"/>
    <property type="match status" value="2"/>
</dbReference>
<dbReference type="PIRSF" id="PIRSF026306">
    <property type="entry name" value="UCP026306"/>
    <property type="match status" value="1"/>
</dbReference>
<dbReference type="GO" id="GO:0006793">
    <property type="term" value="P:phosphorus metabolic process"/>
    <property type="evidence" value="ECO:0007669"/>
    <property type="project" value="UniProtKB-ARBA"/>
</dbReference>
<dbReference type="InterPro" id="IPR041679">
    <property type="entry name" value="DNA2/NAM7-like_C"/>
</dbReference>
<dbReference type="Pfam" id="PF13091">
    <property type="entry name" value="PLDc_2"/>
    <property type="match status" value="1"/>
</dbReference>
<dbReference type="Gene3D" id="3.30.870.10">
    <property type="entry name" value="Endonuclease Chain A"/>
    <property type="match status" value="1"/>
</dbReference>
<dbReference type="InterPro" id="IPR045055">
    <property type="entry name" value="DNA2/NAM7-like"/>
</dbReference>
<dbReference type="eggNOG" id="COG1112">
    <property type="taxonomic scope" value="Bacteria"/>
</dbReference>
<organism evidence="2 3">
    <name type="scientific">Shewanella denitrificans (strain OS217 / ATCC BAA-1090 / DSM 15013)</name>
    <dbReference type="NCBI Taxonomy" id="318161"/>
    <lineage>
        <taxon>Bacteria</taxon>
        <taxon>Pseudomonadati</taxon>
        <taxon>Pseudomonadota</taxon>
        <taxon>Gammaproteobacteria</taxon>
        <taxon>Alteromonadales</taxon>
        <taxon>Shewanellaceae</taxon>
        <taxon>Shewanella</taxon>
    </lineage>
</organism>
<dbReference type="Proteomes" id="UP000001982">
    <property type="component" value="Chromosome"/>
</dbReference>
<dbReference type="InterPro" id="IPR041677">
    <property type="entry name" value="DNA2/NAM7_AAA_11"/>
</dbReference>
<gene>
    <name evidence="2" type="ordered locus">Sden_1238</name>
</gene>
<evidence type="ECO:0000259" key="1">
    <source>
        <dbReference type="PROSITE" id="PS50035"/>
    </source>
</evidence>
<dbReference type="InterPro" id="IPR016834">
    <property type="entry name" value="UCP026306"/>
</dbReference>
<dbReference type="Pfam" id="PF13086">
    <property type="entry name" value="AAA_11"/>
    <property type="match status" value="1"/>
</dbReference>
<name>Q12PV2_SHEDO</name>
<proteinExistence type="predicted"/>
<protein>
    <submittedName>
        <fullName evidence="2">Phospholipase D/Transphosphatidylase</fullName>
    </submittedName>
</protein>
<dbReference type="InterPro" id="IPR047187">
    <property type="entry name" value="SF1_C_Upf1"/>
</dbReference>
<dbReference type="eggNOG" id="COG1502">
    <property type="taxonomic scope" value="Bacteria"/>
</dbReference>
<dbReference type="STRING" id="318161.Sden_1238"/>
<keyword evidence="3" id="KW-1185">Reference proteome</keyword>
<dbReference type="EMBL" id="CP000302">
    <property type="protein sequence ID" value="ABE54524.1"/>
    <property type="molecule type" value="Genomic_DNA"/>
</dbReference>
<dbReference type="HOGENOM" id="CLU_008885_0_0_6"/>
<dbReference type="InterPro" id="IPR025202">
    <property type="entry name" value="PLD-like_dom"/>
</dbReference>
<dbReference type="PROSITE" id="PS50035">
    <property type="entry name" value="PLD"/>
    <property type="match status" value="1"/>
</dbReference>
<accession>Q12PV2</accession>
<evidence type="ECO:0000313" key="2">
    <source>
        <dbReference type="EMBL" id="ABE54524.1"/>
    </source>
</evidence>
<sequence length="1178" mass="132416">MTSMSYIQWASYWRNSLADAESGKGALRASECESFLKVDRDVRQTGVLPKTSVEQLFKGVAKEINAVNVIYRPNVLVLTLQHGKSHQGSLPEILTALACPMWVNRQGYLFPSGPAVVPRDLLHPQDDIKFTVGCVADLDAHLTTHQLKTFTKDQVHDQVDDDKLADFKKDWLAFIEHCSLLYQNVCKALGLTDIQDFYSIANYSWIQAVDTVSGMSVNILKLYDSITSIKPELALFYSYSTVSNVNHKPCMDFSESVSLRLGHSSDKYCLADAQRDALSHSLAMNNGDILAVNGPPGTGKTTYLLSVVASLWVKAALEQSKPPVIVAASTNNQTVTNIIDAFGKDFSEGEGTLSGRWLPDITSYGAYFPSPSRLAEAQKSFQTQSFFAEIEDLDYLERAEHYFLQQAILYFNSDAVLVLVDIKARLHKELLQCQSSLKRIESLWSELCKANALILAMIGTEPESQLAELKAASHQHKQQSTDIKSALKQWQYFLANESIWLSLFSWLKPVRDKKNRQRELYIATFSDDIRSLVALASPDFELAESEFKKAIQQQDQTHQRLLQEYQDKKQLLEKRNEVQAHWQALACSIGLEKDALYDLNAVDKKADTAIRFVMFRLAVHYWEACWLIEGRKLGDELNKIKGKTGRKTVVPRWHRRMMLTPCIVSTFHALPAHMTCSAFNDGKFDPEYLFDFIDLLVVDEGGQVSPDVAGASFSLAKKSLVIGDIHQIEPVRSVSGSIDIGNLFNANLLEKRQDYEAVQANGRSVVNGSVMHIAQAASQYCYQAEMEPGMYLREHRRCFDDIIKFCNELCYKGVLEPKRGDAADALFPAFGHLHIDGRAEQQMGGSRFNRLEAETIADWLAQNKTKLESRYNKPLEDIVGIVTPFSAQVNELQQACKNKGIESGKQQGQLTIGTVHALQGAERIIVIFSPVYTRHSNGEFIDRSTSMLNVAISRAKDSFLVFGDLDVISAASSTLPRGILAKYLFSKPENELVFKINKRRDLLTFCAEPRLINDALEHDQYLIELLEQVKETIYIVSPWVSYLKLMETGILSSICEASSRGVKIKLFTDRHFNTTINNHFDAEKEKMFIQCCEKLADEGVDVAVIRGVHSKLVMADNHHMSVGSFNWFSASRSGIYANMETSMIYSGDLRKEINTQTAFLNSRVDKLYQCSKDGALVL</sequence>
<dbReference type="eggNOG" id="COG0507">
    <property type="taxonomic scope" value="Bacteria"/>
</dbReference>
<evidence type="ECO:0000313" key="3">
    <source>
        <dbReference type="Proteomes" id="UP000001982"/>
    </source>
</evidence>
<dbReference type="KEGG" id="sdn:Sden_1238"/>
<dbReference type="SUPFAM" id="SSF56024">
    <property type="entry name" value="Phospholipase D/nuclease"/>
    <property type="match status" value="1"/>
</dbReference>
<dbReference type="CDD" id="cd18808">
    <property type="entry name" value="SF1_C_Upf1"/>
    <property type="match status" value="1"/>
</dbReference>
<dbReference type="PANTHER" id="PTHR10887:SF530">
    <property type="entry name" value="SUPERFAMILY I DNA HELICASES"/>
    <property type="match status" value="1"/>
</dbReference>
<dbReference type="CDD" id="cd09118">
    <property type="entry name" value="PLDc_yjhR_C_like"/>
    <property type="match status" value="1"/>
</dbReference>
<dbReference type="AlphaFoldDB" id="Q12PV2"/>
<dbReference type="PANTHER" id="PTHR10887">
    <property type="entry name" value="DNA2/NAM7 HELICASE FAMILY"/>
    <property type="match status" value="1"/>
</dbReference>
<reference evidence="2 3" key="1">
    <citation type="submission" date="2006-03" db="EMBL/GenBank/DDBJ databases">
        <title>Complete sequence of Shewanella denitrificans OS217.</title>
        <authorList>
            <consortium name="US DOE Joint Genome Institute"/>
            <person name="Copeland A."/>
            <person name="Lucas S."/>
            <person name="Lapidus A."/>
            <person name="Barry K."/>
            <person name="Detter J.C."/>
            <person name="Glavina del Rio T."/>
            <person name="Hammon N."/>
            <person name="Israni S."/>
            <person name="Dalin E."/>
            <person name="Tice H."/>
            <person name="Pitluck S."/>
            <person name="Brettin T."/>
            <person name="Bruce D."/>
            <person name="Han C."/>
            <person name="Tapia R."/>
            <person name="Gilna P."/>
            <person name="Kiss H."/>
            <person name="Schmutz J."/>
            <person name="Larimer F."/>
            <person name="Land M."/>
            <person name="Hauser L."/>
            <person name="Kyrpides N."/>
            <person name="Lykidis A."/>
            <person name="Richardson P."/>
        </authorList>
    </citation>
    <scope>NUCLEOTIDE SEQUENCE [LARGE SCALE GENOMIC DNA]</scope>
    <source>
        <strain evidence="3">OS217 / ATCC BAA-1090 / DSM 15013</strain>
    </source>
</reference>
<dbReference type="Pfam" id="PF13087">
    <property type="entry name" value="AAA_12"/>
    <property type="match status" value="1"/>
</dbReference>
<feature type="domain" description="PLD phosphodiesterase" evidence="1">
    <location>
        <begin position="1104"/>
        <end position="1131"/>
    </location>
</feature>
<dbReference type="OrthoDB" id="9757917at2"/>
<dbReference type="InterPro" id="IPR027417">
    <property type="entry name" value="P-loop_NTPase"/>
</dbReference>
<dbReference type="SUPFAM" id="SSF52540">
    <property type="entry name" value="P-loop containing nucleoside triphosphate hydrolases"/>
    <property type="match status" value="1"/>
</dbReference>
<dbReference type="InterPro" id="IPR001736">
    <property type="entry name" value="PLipase_D/transphosphatidylase"/>
</dbReference>
<dbReference type="GO" id="GO:0004386">
    <property type="term" value="F:helicase activity"/>
    <property type="evidence" value="ECO:0007669"/>
    <property type="project" value="InterPro"/>
</dbReference>